<name>A0AAD5WUU8_9PEZI</name>
<dbReference type="InterPro" id="IPR000283">
    <property type="entry name" value="NADH_UbQ_OxRdtase_75kDa_su_CS"/>
</dbReference>
<protein>
    <submittedName>
        <fullName evidence="7">Magnesium transport protein CorA</fullName>
    </submittedName>
</protein>
<evidence type="ECO:0000256" key="2">
    <source>
        <dbReference type="ARBA" id="ARBA00022692"/>
    </source>
</evidence>
<proteinExistence type="predicted"/>
<gene>
    <name evidence="7" type="ORF">MKZ38_005379</name>
</gene>
<dbReference type="PANTHER" id="PTHR47685">
    <property type="entry name" value="MAGNESIUM TRANSPORT PROTEIN CORA"/>
    <property type="match status" value="1"/>
</dbReference>
<dbReference type="InterPro" id="IPR050829">
    <property type="entry name" value="CorA_MIT"/>
</dbReference>
<evidence type="ECO:0000313" key="8">
    <source>
        <dbReference type="Proteomes" id="UP001201980"/>
    </source>
</evidence>
<keyword evidence="8" id="KW-1185">Reference proteome</keyword>
<keyword evidence="3 6" id="KW-1133">Transmembrane helix</keyword>
<dbReference type="Gene3D" id="1.20.58.340">
    <property type="entry name" value="Magnesium transport protein CorA, transmembrane region"/>
    <property type="match status" value="1"/>
</dbReference>
<feature type="region of interest" description="Disordered" evidence="5">
    <location>
        <begin position="862"/>
        <end position="959"/>
    </location>
</feature>
<dbReference type="GO" id="GO:0042773">
    <property type="term" value="P:ATP synthesis coupled electron transport"/>
    <property type="evidence" value="ECO:0007669"/>
    <property type="project" value="InterPro"/>
</dbReference>
<evidence type="ECO:0000313" key="7">
    <source>
        <dbReference type="EMBL" id="KAJ2905503.1"/>
    </source>
</evidence>
<feature type="compositionally biased region" description="Low complexity" evidence="5">
    <location>
        <begin position="908"/>
        <end position="926"/>
    </location>
</feature>
<dbReference type="PANTHER" id="PTHR47685:SF1">
    <property type="entry name" value="MAGNESIUM TRANSPORT PROTEIN CORA"/>
    <property type="match status" value="1"/>
</dbReference>
<accession>A0AAD5WUU8</accession>
<evidence type="ECO:0000256" key="4">
    <source>
        <dbReference type="ARBA" id="ARBA00023136"/>
    </source>
</evidence>
<evidence type="ECO:0000256" key="3">
    <source>
        <dbReference type="ARBA" id="ARBA00022989"/>
    </source>
</evidence>
<dbReference type="PROSITE" id="PS00641">
    <property type="entry name" value="COMPLEX1_75K_1"/>
    <property type="match status" value="1"/>
</dbReference>
<sequence length="959" mass="109219">MPHSHPQTCLSATPHDGRISDIIIHYFGCLPRAKRPRFFASLPPESQQRIRREEKRVSQLRDRLQARPESDAAARLAQFRATIGEYRNVKGWGKSNESQEEDYNSLEAGSIDTMLKAPVIYFKGGQPHQSSKIPGQWPHQKVMVSDLLDDNERSNPLMQPCEDDMVRYFHLPANNMVWVEEVMARYYHEQRPEHNDLFMNCKLGRNRTKTEMLLRTEFWQGQQNFNQNSEVHARHMRPFCDAISIDPISKDPHPKNVVLFMPYLHWETDRGRESSAEIIKDATKDNMSSIAEVVNEAQHRLSKAQDDQQDMATQLQQLHSLRPVVSTATEGPTRRKLLGDVLKQAANLLESMELYAQDQLVREYLYCQSPLHPRRTLDQSYYGALRNTGSRDRDQVVYRATTPQPHECYEHLEEKIGKCRQCQEDIRMVPRLIMVDQLWLWILDDKTVISSFPRRFGKNKPDPGAVHKSLRLRLKYSRAGEINSAYDLALIIIDECSRVFFDRTRINTRVPNLVDIFADAIRGVTYKQTAAFDQFLIYTHLASREYKRDLGDTDLATQNTLLNINPEGNLLKEAKDIMDEIHIITRIKAQQQIVMESFVKHIRQVLGPTVRLSNKRRSFGMRRSGAVSAIVNSYADLTGEESDENDDEREKKERAKWTLSRADQLLVDIQERIFELETLLENAMNTSSHLKDLLTLKQQQAGVIEAREACKQAAETVKQGRSIMLFTVITIVFLPLSFVATIFGMNALDFEETVPSLHSELVYMFSISAGIIAVSFILAFSRSALNNSFTHLVHNSWSLAFNTLMTWISVKTGMHMVSRSMAIKANALKDKENKITGQMKANVMREKSNLEKIKAMQHISGIDNKKDDDDASSTMTGKGTFRRLSSRPTGLTSPSKPVLLTPMATGMPESPASPFSPGAASPFFRSGRTPGQNGREMEDVELGRRPASQGPLVPGQGRM</sequence>
<dbReference type="SUPFAM" id="SSF144083">
    <property type="entry name" value="Magnesium transport protein CorA, transmembrane region"/>
    <property type="match status" value="1"/>
</dbReference>
<keyword evidence="2 6" id="KW-0812">Transmembrane</keyword>
<dbReference type="EMBL" id="JAKWBI020000031">
    <property type="protein sequence ID" value="KAJ2905503.1"/>
    <property type="molecule type" value="Genomic_DNA"/>
</dbReference>
<evidence type="ECO:0000256" key="5">
    <source>
        <dbReference type="SAM" id="MobiDB-lite"/>
    </source>
</evidence>
<feature type="transmembrane region" description="Helical" evidence="6">
    <location>
        <begin position="760"/>
        <end position="780"/>
    </location>
</feature>
<dbReference type="Pfam" id="PF01544">
    <property type="entry name" value="CorA"/>
    <property type="match status" value="1"/>
</dbReference>
<dbReference type="GO" id="GO:0046873">
    <property type="term" value="F:metal ion transmembrane transporter activity"/>
    <property type="evidence" value="ECO:0007669"/>
    <property type="project" value="InterPro"/>
</dbReference>
<feature type="compositionally biased region" description="Polar residues" evidence="5">
    <location>
        <begin position="886"/>
        <end position="895"/>
    </location>
</feature>
<reference evidence="7" key="1">
    <citation type="submission" date="2022-07" db="EMBL/GenBank/DDBJ databases">
        <title>Draft genome sequence of Zalerion maritima ATCC 34329, a (micro)plastics degrading marine fungus.</title>
        <authorList>
            <person name="Paco A."/>
            <person name="Goncalves M.F.M."/>
            <person name="Rocha-Santos T.A.P."/>
            <person name="Alves A."/>
        </authorList>
    </citation>
    <scope>NUCLEOTIDE SEQUENCE</scope>
    <source>
        <strain evidence="7">ATCC 34329</strain>
    </source>
</reference>
<keyword evidence="4 6" id="KW-0472">Membrane</keyword>
<organism evidence="7 8">
    <name type="scientific">Zalerion maritima</name>
    <dbReference type="NCBI Taxonomy" id="339359"/>
    <lineage>
        <taxon>Eukaryota</taxon>
        <taxon>Fungi</taxon>
        <taxon>Dikarya</taxon>
        <taxon>Ascomycota</taxon>
        <taxon>Pezizomycotina</taxon>
        <taxon>Sordariomycetes</taxon>
        <taxon>Lulworthiomycetidae</taxon>
        <taxon>Lulworthiales</taxon>
        <taxon>Lulworthiaceae</taxon>
        <taxon>Zalerion</taxon>
    </lineage>
</organism>
<evidence type="ECO:0000256" key="6">
    <source>
        <dbReference type="SAM" id="Phobius"/>
    </source>
</evidence>
<dbReference type="InterPro" id="IPR002523">
    <property type="entry name" value="MgTranspt_CorA/ZnTranspt_ZntB"/>
</dbReference>
<feature type="transmembrane region" description="Helical" evidence="6">
    <location>
        <begin position="723"/>
        <end position="748"/>
    </location>
</feature>
<comment type="subcellular location">
    <subcellularLocation>
        <location evidence="1">Membrane</location>
        <topology evidence="1">Multi-pass membrane protein</topology>
    </subcellularLocation>
</comment>
<dbReference type="Proteomes" id="UP001201980">
    <property type="component" value="Unassembled WGS sequence"/>
</dbReference>
<comment type="caution">
    <text evidence="7">The sequence shown here is derived from an EMBL/GenBank/DDBJ whole genome shotgun (WGS) entry which is preliminary data.</text>
</comment>
<feature type="compositionally biased region" description="Basic and acidic residues" evidence="5">
    <location>
        <begin position="935"/>
        <end position="944"/>
    </location>
</feature>
<dbReference type="GO" id="GO:0016020">
    <property type="term" value="C:membrane"/>
    <property type="evidence" value="ECO:0007669"/>
    <property type="project" value="UniProtKB-SubCell"/>
</dbReference>
<evidence type="ECO:0000256" key="1">
    <source>
        <dbReference type="ARBA" id="ARBA00004141"/>
    </source>
</evidence>
<dbReference type="GO" id="GO:0008137">
    <property type="term" value="F:NADH dehydrogenase (ubiquinone) activity"/>
    <property type="evidence" value="ECO:0007669"/>
    <property type="project" value="InterPro"/>
</dbReference>
<dbReference type="AlphaFoldDB" id="A0AAD5WUU8"/>
<dbReference type="InterPro" id="IPR045863">
    <property type="entry name" value="CorA_TM1_TM2"/>
</dbReference>